<evidence type="ECO:0000313" key="5">
    <source>
        <dbReference type="EMBL" id="CAG8475545.1"/>
    </source>
</evidence>
<evidence type="ECO:0000259" key="4">
    <source>
        <dbReference type="PROSITE" id="PS50222"/>
    </source>
</evidence>
<dbReference type="InterPro" id="IPR011993">
    <property type="entry name" value="PH-like_dom_sf"/>
</dbReference>
<name>A0A9N8W396_9GLOM</name>
<dbReference type="PANTHER" id="PTHR47219:SF20">
    <property type="entry name" value="TBC1 DOMAIN FAMILY MEMBER 2B"/>
    <property type="match status" value="1"/>
</dbReference>
<feature type="region of interest" description="Disordered" evidence="2">
    <location>
        <begin position="266"/>
        <end position="291"/>
    </location>
</feature>
<dbReference type="SMART" id="SM00164">
    <property type="entry name" value="TBC"/>
    <property type="match status" value="1"/>
</dbReference>
<evidence type="ECO:0000256" key="1">
    <source>
        <dbReference type="ARBA" id="ARBA00022468"/>
    </source>
</evidence>
<dbReference type="InterPro" id="IPR011992">
    <property type="entry name" value="EF-hand-dom_pair"/>
</dbReference>
<organism evidence="5 6">
    <name type="scientific">Diversispora eburnea</name>
    <dbReference type="NCBI Taxonomy" id="1213867"/>
    <lineage>
        <taxon>Eukaryota</taxon>
        <taxon>Fungi</taxon>
        <taxon>Fungi incertae sedis</taxon>
        <taxon>Mucoromycota</taxon>
        <taxon>Glomeromycotina</taxon>
        <taxon>Glomeromycetes</taxon>
        <taxon>Diversisporales</taxon>
        <taxon>Diversisporaceae</taxon>
        <taxon>Diversispora</taxon>
    </lineage>
</organism>
<dbReference type="Gene3D" id="1.10.472.80">
    <property type="entry name" value="Ypt/Rab-GAP domain of gyp1p, domain 3"/>
    <property type="match status" value="1"/>
</dbReference>
<reference evidence="5" key="1">
    <citation type="submission" date="2021-06" db="EMBL/GenBank/DDBJ databases">
        <authorList>
            <person name="Kallberg Y."/>
            <person name="Tangrot J."/>
            <person name="Rosling A."/>
        </authorList>
    </citation>
    <scope>NUCLEOTIDE SEQUENCE</scope>
    <source>
        <strain evidence="5">AZ414A</strain>
    </source>
</reference>
<sequence length="1192" mass="137492">MNYIDPPRGVFTLPTPCDQAYHFWDVIKSNENFTLQRTKASNNSNTFLRGVIGTIQNVFDTKQPPFRILFKPEANGITLQIAVSQTQKGIEDAWKWVEDSFNEGLKKLDDPGEKENYVVTKINSLVTRQDKGTDEVSEDENVRAASRAFRQTFDVMQTERLVNYYSCAYRGIIQGWMYISENYLCFYSFVLGIETKLLIELKNIQGLSKEKSKRGIVSDSIKVITKDNNETHDLLVQLTTLSMQRLLKNNALEPAPGMLYDFERDDTNSKLDLPSPNQQEPPNSPMVPPLKKDLEDQKRDEEFQTFFNLPATEHMLHECNCEFSMPDIKEGQNGKLQLSEGYLAFASSDKRGGCSLVIPLYTVRKVERLNSSKTHMLALSILNWHKMKLIFQIDGTKAECQNFCEILKANLKSQVRYMKSLRPFLSTCYSETLIVDLKKELPVGGLGLIFGFPDDKKRFPYFRKLVRVGLPDRLRGEMWELCSGAMYLRFMNEGLYDRLHKESDGKISHSTEEIEKDLNRSLPEYSAYQKPEGINKLRRVLTAYSLKDPELGYCQAMNIVTSAILIEEQAFWILSVLCDKLLPGYYSTSMYGAMLDQIIFEHYVQTKMPMLYDHFRIADIQLSVACLPWFLSLYINSMPLIFAFRVLDCFFMEGPKINGDQLMEISDDGAFINVLKNYFATLHEPAYPNSTDSKIKEITKFHNLMSVAFKEFESITIESILELRKAHQLKVVHNIESFTKRSQIRNIRDTSKFTKDNISVIYDKFYSAQFYSKQHNIRNDPRMDLKTFYRFLGSIASWAKLDDELGIQNESPRDNQGRRLVGYEFIKKLFNHFDRSKSNGLTIQDVVTGLGEIIFGDLMSRMEFFYNLHDGNKDGFLRKEEILQMSESFLFIFRSRQDDGHLSSVSNFIKNAFEFSDSSSSPPEVKIKENNLIEIDSKELNTVINDENNNKINDNDSEAHHYISLPSFRMIILADAYLETFFDSDFISTFQFVEAPQDRQKGLGREIFNLLMTDGVKLATRFGKRLNERRKSRLTTVVNQRIQKREVSPEPSLLSIESAEYSLKIPKNGSPSSSLYLEDEEESLLQEVDSLLNNSSIIEKSDSIKDYENYKVNEKHVVERTLKCSKYNESKDDQNCSGHEINAIISMLEPDLESSVLQILVPSCFNPTHYVGDKNRIARSLKTKDIQVVWKF</sequence>
<dbReference type="PROSITE" id="PS50086">
    <property type="entry name" value="TBC_RABGAP"/>
    <property type="match status" value="1"/>
</dbReference>
<accession>A0A9N8W396</accession>
<keyword evidence="6" id="KW-1185">Reference proteome</keyword>
<feature type="domain" description="Rab-GAP TBC" evidence="3">
    <location>
        <begin position="469"/>
        <end position="654"/>
    </location>
</feature>
<dbReference type="GO" id="GO:0005096">
    <property type="term" value="F:GTPase activator activity"/>
    <property type="evidence" value="ECO:0007669"/>
    <property type="project" value="UniProtKB-KW"/>
</dbReference>
<protein>
    <submittedName>
        <fullName evidence="5">608_t:CDS:1</fullName>
    </submittedName>
</protein>
<dbReference type="Gene3D" id="1.10.8.270">
    <property type="entry name" value="putative rabgap domain of human tbc1 domain family member 14 like domains"/>
    <property type="match status" value="1"/>
</dbReference>
<evidence type="ECO:0000259" key="3">
    <source>
        <dbReference type="PROSITE" id="PS50086"/>
    </source>
</evidence>
<dbReference type="GO" id="GO:0031267">
    <property type="term" value="F:small GTPase binding"/>
    <property type="evidence" value="ECO:0007669"/>
    <property type="project" value="TreeGrafter"/>
</dbReference>
<dbReference type="Gene3D" id="2.30.29.30">
    <property type="entry name" value="Pleckstrin-homology domain (PH domain)/Phosphotyrosine-binding domain (PTB)"/>
    <property type="match status" value="2"/>
</dbReference>
<gene>
    <name evidence="5" type="ORF">DEBURN_LOCUS3380</name>
</gene>
<dbReference type="Proteomes" id="UP000789706">
    <property type="component" value="Unassembled WGS sequence"/>
</dbReference>
<dbReference type="InterPro" id="IPR004182">
    <property type="entry name" value="GRAM"/>
</dbReference>
<dbReference type="SMART" id="SM00568">
    <property type="entry name" value="GRAM"/>
    <property type="match status" value="2"/>
</dbReference>
<dbReference type="SUPFAM" id="SSF47473">
    <property type="entry name" value="EF-hand"/>
    <property type="match status" value="1"/>
</dbReference>
<evidence type="ECO:0000256" key="2">
    <source>
        <dbReference type="SAM" id="MobiDB-lite"/>
    </source>
</evidence>
<dbReference type="Pfam" id="PF02893">
    <property type="entry name" value="GRAM"/>
    <property type="match status" value="2"/>
</dbReference>
<dbReference type="Gene3D" id="1.10.238.10">
    <property type="entry name" value="EF-hand"/>
    <property type="match status" value="1"/>
</dbReference>
<dbReference type="GO" id="GO:0005509">
    <property type="term" value="F:calcium ion binding"/>
    <property type="evidence" value="ECO:0007669"/>
    <property type="project" value="InterPro"/>
</dbReference>
<dbReference type="InterPro" id="IPR050302">
    <property type="entry name" value="Rab_GAP_TBC_domain"/>
</dbReference>
<dbReference type="EMBL" id="CAJVPK010000214">
    <property type="protein sequence ID" value="CAG8475545.1"/>
    <property type="molecule type" value="Genomic_DNA"/>
</dbReference>
<dbReference type="OrthoDB" id="17687at2759"/>
<proteinExistence type="predicted"/>
<dbReference type="InterPro" id="IPR035969">
    <property type="entry name" value="Rab-GAP_TBC_sf"/>
</dbReference>
<dbReference type="InterPro" id="IPR000195">
    <property type="entry name" value="Rab-GAP-TBC_dom"/>
</dbReference>
<dbReference type="AlphaFoldDB" id="A0A9N8W396"/>
<dbReference type="PROSITE" id="PS50222">
    <property type="entry name" value="EF_HAND_2"/>
    <property type="match status" value="1"/>
</dbReference>
<keyword evidence="1" id="KW-0343">GTPase activation</keyword>
<dbReference type="Pfam" id="PF00566">
    <property type="entry name" value="RabGAP-TBC"/>
    <property type="match status" value="1"/>
</dbReference>
<dbReference type="PANTHER" id="PTHR47219">
    <property type="entry name" value="RAB GTPASE-ACTIVATING PROTEIN 1-LIKE"/>
    <property type="match status" value="1"/>
</dbReference>
<feature type="domain" description="EF-hand" evidence="4">
    <location>
        <begin position="857"/>
        <end position="892"/>
    </location>
</feature>
<evidence type="ECO:0000313" key="6">
    <source>
        <dbReference type="Proteomes" id="UP000789706"/>
    </source>
</evidence>
<dbReference type="SUPFAM" id="SSF47923">
    <property type="entry name" value="Ypt/Rab-GAP domain of gyp1p"/>
    <property type="match status" value="2"/>
</dbReference>
<comment type="caution">
    <text evidence="5">The sequence shown here is derived from an EMBL/GenBank/DDBJ whole genome shotgun (WGS) entry which is preliminary data.</text>
</comment>
<dbReference type="InterPro" id="IPR002048">
    <property type="entry name" value="EF_hand_dom"/>
</dbReference>